<accession>A0AA49GFH2</accession>
<feature type="signal peptide" evidence="1">
    <location>
        <begin position="1"/>
        <end position="18"/>
    </location>
</feature>
<gene>
    <name evidence="2" type="ORF">QYS47_13215</name>
</gene>
<evidence type="ECO:0008006" key="3">
    <source>
        <dbReference type="Google" id="ProtNLM"/>
    </source>
</evidence>
<protein>
    <recommendedName>
        <fullName evidence="3">DUF3575 domain-containing protein</fullName>
    </recommendedName>
</protein>
<dbReference type="Proteomes" id="UP001232019">
    <property type="component" value="Chromosome"/>
</dbReference>
<evidence type="ECO:0000313" key="2">
    <source>
        <dbReference type="EMBL" id="WKK82873.2"/>
    </source>
</evidence>
<sequence length="229" mass="25817">MKKLFTILLVLSVVVAQAQTTYEIKPKPKPKTNTPTSKTTVKRSTIDFNKDDGEPRRVKGEKFSRNSFYLNVLGSSIPASFNYERIITKNGLINFAAKLGGFYLPIPQYDDLKLANASFEFNMLVGRKSHLFTMGFGWAGYYGQWYNGRQQEVRNYGIPTSTFNMHYRFQKPSHSVFFQVGFTSTTLLGFATDDLVEMAIGNAVIYGVDLIFGEKPNFTVPSIGIGYSF</sequence>
<reference evidence="2" key="1">
    <citation type="submission" date="2023-08" db="EMBL/GenBank/DDBJ databases">
        <title>Comparative genomics and taxonomic characterization of three novel marine species of genus Marivirga.</title>
        <authorList>
            <person name="Muhammad N."/>
            <person name="Kim S.-G."/>
        </authorList>
    </citation>
    <scope>NUCLEOTIDE SEQUENCE</scope>
    <source>
        <strain evidence="2">BKB1-2</strain>
    </source>
</reference>
<organism evidence="2">
    <name type="scientific">Marivirga arenosa</name>
    <dbReference type="NCBI Taxonomy" id="3059076"/>
    <lineage>
        <taxon>Bacteria</taxon>
        <taxon>Pseudomonadati</taxon>
        <taxon>Bacteroidota</taxon>
        <taxon>Cytophagia</taxon>
        <taxon>Cytophagales</taxon>
        <taxon>Marivirgaceae</taxon>
        <taxon>Marivirga</taxon>
    </lineage>
</organism>
<dbReference type="EMBL" id="CP129968">
    <property type="protein sequence ID" value="WKK82873.2"/>
    <property type="molecule type" value="Genomic_DNA"/>
</dbReference>
<keyword evidence="1" id="KW-0732">Signal</keyword>
<dbReference type="KEGG" id="marp:QYS47_13215"/>
<proteinExistence type="predicted"/>
<evidence type="ECO:0000256" key="1">
    <source>
        <dbReference type="SAM" id="SignalP"/>
    </source>
</evidence>
<dbReference type="RefSeq" id="WP_322347444.1">
    <property type="nucleotide sequence ID" value="NZ_CP129968.2"/>
</dbReference>
<name>A0AA49GFH2_9BACT</name>
<feature type="chain" id="PRO_5041403600" description="DUF3575 domain-containing protein" evidence="1">
    <location>
        <begin position="19"/>
        <end position="229"/>
    </location>
</feature>
<dbReference type="AlphaFoldDB" id="A0AA49GFH2"/>